<dbReference type="InterPro" id="IPR025309">
    <property type="entry name" value="KTSC_dom"/>
</dbReference>
<dbReference type="Proteomes" id="UP000237310">
    <property type="component" value="Unassembled WGS sequence"/>
</dbReference>
<gene>
    <name evidence="2" type="ORF">C3L50_00065</name>
</gene>
<organism evidence="2 3">
    <name type="scientific">Flavobacterium alvei</name>
    <dbReference type="NCBI Taxonomy" id="2080416"/>
    <lineage>
        <taxon>Bacteria</taxon>
        <taxon>Pseudomonadati</taxon>
        <taxon>Bacteroidota</taxon>
        <taxon>Flavobacteriia</taxon>
        <taxon>Flavobacteriales</taxon>
        <taxon>Flavobacteriaceae</taxon>
        <taxon>Flavobacterium</taxon>
    </lineage>
</organism>
<sequence length="69" mass="8356">MNRYTVNDRNIISVGYDEVHKTLEIEFKLQVIHQYFGVTLDEFVALMKAPEIETHYFNNVYCHYYYDVD</sequence>
<dbReference type="Pfam" id="PF13619">
    <property type="entry name" value="KTSC"/>
    <property type="match status" value="1"/>
</dbReference>
<dbReference type="RefSeq" id="WP_103803830.1">
    <property type="nucleotide sequence ID" value="NZ_CAKZGH010000030.1"/>
</dbReference>
<accession>A0A2S5AED6</accession>
<feature type="domain" description="KTSC" evidence="1">
    <location>
        <begin position="9"/>
        <end position="60"/>
    </location>
</feature>
<dbReference type="EMBL" id="PQVG01000001">
    <property type="protein sequence ID" value="POY40961.1"/>
    <property type="molecule type" value="Genomic_DNA"/>
</dbReference>
<keyword evidence="3" id="KW-1185">Reference proteome</keyword>
<proteinExistence type="predicted"/>
<reference evidence="2 3" key="1">
    <citation type="submission" date="2018-01" db="EMBL/GenBank/DDBJ databases">
        <authorList>
            <person name="Gaut B.S."/>
            <person name="Morton B.R."/>
            <person name="Clegg M.T."/>
            <person name="Duvall M.R."/>
        </authorList>
    </citation>
    <scope>NUCLEOTIDE SEQUENCE [LARGE SCALE GENOMIC DNA]</scope>
    <source>
        <strain evidence="2 3">HR-AY</strain>
    </source>
</reference>
<name>A0A2S5AED6_9FLAO</name>
<evidence type="ECO:0000313" key="3">
    <source>
        <dbReference type="Proteomes" id="UP000237310"/>
    </source>
</evidence>
<comment type="caution">
    <text evidence="2">The sequence shown here is derived from an EMBL/GenBank/DDBJ whole genome shotgun (WGS) entry which is preliminary data.</text>
</comment>
<dbReference type="OrthoDB" id="1366580at2"/>
<dbReference type="AlphaFoldDB" id="A0A2S5AED6"/>
<evidence type="ECO:0000259" key="1">
    <source>
        <dbReference type="Pfam" id="PF13619"/>
    </source>
</evidence>
<evidence type="ECO:0000313" key="2">
    <source>
        <dbReference type="EMBL" id="POY40961.1"/>
    </source>
</evidence>
<protein>
    <submittedName>
        <fullName evidence="2">KTSC domain-containing protein</fullName>
    </submittedName>
</protein>